<dbReference type="GO" id="GO:0003924">
    <property type="term" value="F:GTPase activity"/>
    <property type="evidence" value="ECO:0007669"/>
    <property type="project" value="TreeGrafter"/>
</dbReference>
<sequence length="293" mass="32880">MLKINFLNKIKEKISNKIENLFKTEKKNYIEQLTNILIDADVSQDLAENIQKEIEKKNIKDITELKIELYKIMKKILKNSEKKLTLNSNIPFTILIIGVNGVGKTTTVVKLANLLQKQNKKVLVAAGDTYRAAAIEQLDILCKKHSIQITKQHANADSASVIFDALNIAKNKNIDILIADTSGRLHNNDVLMNNLKKINSVIKKINHIGANEIFLVLDLNIGQNSIKQVEKFNECVKISGLILTKMDGSAKGGAILSIANKNIPIMYTCNGEDISHIEEFKSEIYIKNLLNME</sequence>
<evidence type="ECO:0000256" key="5">
    <source>
        <dbReference type="ARBA" id="ARBA00022741"/>
    </source>
</evidence>
<dbReference type="InterPro" id="IPR042101">
    <property type="entry name" value="SRP54_N_sf"/>
</dbReference>
<comment type="subcellular location">
    <subcellularLocation>
        <location evidence="1">Cell membrane</location>
        <topology evidence="1">Peripheral membrane protein</topology>
        <orientation evidence="1">Cytoplasmic side</orientation>
    </subcellularLocation>
</comment>
<dbReference type="GO" id="GO:0006614">
    <property type="term" value="P:SRP-dependent cotranslational protein targeting to membrane"/>
    <property type="evidence" value="ECO:0007669"/>
    <property type="project" value="InterPro"/>
</dbReference>
<evidence type="ECO:0000256" key="6">
    <source>
        <dbReference type="ARBA" id="ARBA00022801"/>
    </source>
</evidence>
<organism evidence="12 13">
    <name type="scientific">Candidatus Azoamicus ciliaticola</name>
    <dbReference type="NCBI Taxonomy" id="2652803"/>
    <lineage>
        <taxon>Bacteria</taxon>
        <taxon>Pseudomonadati</taxon>
        <taxon>Pseudomonadota</taxon>
        <taxon>Gammaproteobacteria</taxon>
        <taxon>Candidatus Azoamicaceae</taxon>
        <taxon>Candidatus Azoamicus</taxon>
    </lineage>
</organism>
<reference evidence="12 13" key="1">
    <citation type="submission" date="2020-04" db="EMBL/GenBank/DDBJ databases">
        <authorList>
            <person name="Graf S J."/>
        </authorList>
    </citation>
    <scope>NUCLEOTIDE SEQUENCE [LARGE SCALE GENOMIC DNA]</scope>
    <source>
        <strain evidence="12">1</strain>
    </source>
</reference>
<keyword evidence="6" id="KW-0378">Hydrolase</keyword>
<feature type="domain" description="SRP54-type proteins GTP-binding" evidence="11">
    <location>
        <begin position="91"/>
        <end position="291"/>
    </location>
</feature>
<evidence type="ECO:0000256" key="1">
    <source>
        <dbReference type="ARBA" id="ARBA00004413"/>
    </source>
</evidence>
<dbReference type="KEGG" id="acil:ESZ_00142"/>
<dbReference type="Gene3D" id="1.20.120.140">
    <property type="entry name" value="Signal recognition particle SRP54, nucleotide-binding domain"/>
    <property type="match status" value="1"/>
</dbReference>
<evidence type="ECO:0000256" key="8">
    <source>
        <dbReference type="ARBA" id="ARBA00023136"/>
    </source>
</evidence>
<evidence type="ECO:0000256" key="2">
    <source>
        <dbReference type="ARBA" id="ARBA00008531"/>
    </source>
</evidence>
<dbReference type="PANTHER" id="PTHR43134">
    <property type="entry name" value="SIGNAL RECOGNITION PARTICLE RECEPTOR SUBUNIT ALPHA"/>
    <property type="match status" value="1"/>
</dbReference>
<feature type="domain" description="AAA+ ATPase" evidence="10">
    <location>
        <begin position="90"/>
        <end position="290"/>
    </location>
</feature>
<gene>
    <name evidence="12" type="primary">ftsY</name>
    <name evidence="12" type="ORF">ESZ_00142</name>
</gene>
<keyword evidence="5" id="KW-0547">Nucleotide-binding</keyword>
<comment type="similarity">
    <text evidence="2">Belongs to the GTP-binding SRP family.</text>
</comment>
<dbReference type="SMART" id="SM00382">
    <property type="entry name" value="AAA"/>
    <property type="match status" value="1"/>
</dbReference>
<dbReference type="GO" id="GO:0005047">
    <property type="term" value="F:signal recognition particle binding"/>
    <property type="evidence" value="ECO:0007669"/>
    <property type="project" value="TreeGrafter"/>
</dbReference>
<dbReference type="EMBL" id="LR794158">
    <property type="protein sequence ID" value="CAB3976356.1"/>
    <property type="molecule type" value="Genomic_DNA"/>
</dbReference>
<keyword evidence="13" id="KW-1185">Reference proteome</keyword>
<evidence type="ECO:0000256" key="3">
    <source>
        <dbReference type="ARBA" id="ARBA00022475"/>
    </source>
</evidence>
<dbReference type="InterPro" id="IPR004390">
    <property type="entry name" value="SR_rcpt_FtsY"/>
</dbReference>
<keyword evidence="8" id="KW-0472">Membrane</keyword>
<keyword evidence="9 12" id="KW-0675">Receptor</keyword>
<dbReference type="Pfam" id="PF00448">
    <property type="entry name" value="SRP54"/>
    <property type="match status" value="1"/>
</dbReference>
<evidence type="ECO:0000256" key="4">
    <source>
        <dbReference type="ARBA" id="ARBA00022490"/>
    </source>
</evidence>
<dbReference type="Gene3D" id="3.40.50.300">
    <property type="entry name" value="P-loop containing nucleotide triphosphate hydrolases"/>
    <property type="match status" value="1"/>
</dbReference>
<evidence type="ECO:0000259" key="11">
    <source>
        <dbReference type="SMART" id="SM00962"/>
    </source>
</evidence>
<evidence type="ECO:0000256" key="9">
    <source>
        <dbReference type="ARBA" id="ARBA00023170"/>
    </source>
</evidence>
<dbReference type="GO" id="GO:0005886">
    <property type="term" value="C:plasma membrane"/>
    <property type="evidence" value="ECO:0007669"/>
    <property type="project" value="UniProtKB-SubCell"/>
</dbReference>
<evidence type="ECO:0000313" key="12">
    <source>
        <dbReference type="EMBL" id="CAB3976356.1"/>
    </source>
</evidence>
<keyword evidence="7" id="KW-0342">GTP-binding</keyword>
<dbReference type="SMART" id="SM00962">
    <property type="entry name" value="SRP54"/>
    <property type="match status" value="1"/>
</dbReference>
<evidence type="ECO:0000256" key="7">
    <source>
        <dbReference type="ARBA" id="ARBA00023134"/>
    </source>
</evidence>
<dbReference type="InterPro" id="IPR000897">
    <property type="entry name" value="SRP54_GTPase_dom"/>
</dbReference>
<keyword evidence="3" id="KW-1003">Cell membrane</keyword>
<name>A0A6J5JWT3_9GAMM</name>
<dbReference type="PANTHER" id="PTHR43134:SF1">
    <property type="entry name" value="SIGNAL RECOGNITION PARTICLE RECEPTOR SUBUNIT ALPHA"/>
    <property type="match status" value="1"/>
</dbReference>
<evidence type="ECO:0000259" key="10">
    <source>
        <dbReference type="SMART" id="SM00382"/>
    </source>
</evidence>
<evidence type="ECO:0000313" key="13">
    <source>
        <dbReference type="Proteomes" id="UP000509549"/>
    </source>
</evidence>
<dbReference type="Proteomes" id="UP000509549">
    <property type="component" value="Chromosome"/>
</dbReference>
<dbReference type="RefSeq" id="WP_176604886.1">
    <property type="nucleotide sequence ID" value="NZ_LR794158.1"/>
</dbReference>
<keyword evidence="4" id="KW-0963">Cytoplasm</keyword>
<dbReference type="AlphaFoldDB" id="A0A6J5JWT3"/>
<protein>
    <submittedName>
        <fullName evidence="12">Signal recognition particle receptor FtsY</fullName>
    </submittedName>
</protein>
<dbReference type="InterPro" id="IPR027417">
    <property type="entry name" value="P-loop_NTPase"/>
</dbReference>
<accession>A0A6J5JWT3</accession>
<proteinExistence type="inferred from homology"/>
<dbReference type="GO" id="GO:0005525">
    <property type="term" value="F:GTP binding"/>
    <property type="evidence" value="ECO:0007669"/>
    <property type="project" value="UniProtKB-KW"/>
</dbReference>
<dbReference type="SUPFAM" id="SSF52540">
    <property type="entry name" value="P-loop containing nucleoside triphosphate hydrolases"/>
    <property type="match status" value="2"/>
</dbReference>
<dbReference type="NCBIfam" id="TIGR00064">
    <property type="entry name" value="ftsY"/>
    <property type="match status" value="1"/>
</dbReference>
<dbReference type="InterPro" id="IPR003593">
    <property type="entry name" value="AAA+_ATPase"/>
</dbReference>